<dbReference type="EMBL" id="HACA01033788">
    <property type="protein sequence ID" value="CDW51150.1"/>
    <property type="molecule type" value="Transcribed_RNA"/>
</dbReference>
<keyword evidence="1" id="KW-0472">Membrane</keyword>
<keyword evidence="1" id="KW-1133">Transmembrane helix</keyword>
<sequence length="38" mass="4521">YPFSSSVIHERKKKLQVSNIQLISIFELIIIIVLFLYK</sequence>
<evidence type="ECO:0000256" key="1">
    <source>
        <dbReference type="SAM" id="Phobius"/>
    </source>
</evidence>
<proteinExistence type="predicted"/>
<feature type="transmembrane region" description="Helical" evidence="1">
    <location>
        <begin position="20"/>
        <end position="37"/>
    </location>
</feature>
<feature type="non-terminal residue" evidence="2">
    <location>
        <position position="1"/>
    </location>
</feature>
<keyword evidence="1" id="KW-0812">Transmembrane</keyword>
<evidence type="ECO:0000313" key="2">
    <source>
        <dbReference type="EMBL" id="CDW51150.1"/>
    </source>
</evidence>
<protein>
    <submittedName>
        <fullName evidence="2">Uncharacterized protein</fullName>
    </submittedName>
</protein>
<organism evidence="2">
    <name type="scientific">Lepeophtheirus salmonis</name>
    <name type="common">Salmon louse</name>
    <name type="synonym">Caligus salmonis</name>
    <dbReference type="NCBI Taxonomy" id="72036"/>
    <lineage>
        <taxon>Eukaryota</taxon>
        <taxon>Metazoa</taxon>
        <taxon>Ecdysozoa</taxon>
        <taxon>Arthropoda</taxon>
        <taxon>Crustacea</taxon>
        <taxon>Multicrustacea</taxon>
        <taxon>Hexanauplia</taxon>
        <taxon>Copepoda</taxon>
        <taxon>Siphonostomatoida</taxon>
        <taxon>Caligidae</taxon>
        <taxon>Lepeophtheirus</taxon>
    </lineage>
</organism>
<reference evidence="2" key="1">
    <citation type="submission" date="2014-05" db="EMBL/GenBank/DDBJ databases">
        <authorList>
            <person name="Chronopoulou M."/>
        </authorList>
    </citation>
    <scope>NUCLEOTIDE SEQUENCE</scope>
    <source>
        <tissue evidence="2">Whole organism</tissue>
    </source>
</reference>
<accession>A0A0K2VLF4</accession>
<dbReference type="AlphaFoldDB" id="A0A0K2VLF4"/>
<name>A0A0K2VLF4_LEPSM</name>